<organism evidence="1 2">
    <name type="scientific">Iphiclides podalirius</name>
    <name type="common">scarce swallowtail</name>
    <dbReference type="NCBI Taxonomy" id="110791"/>
    <lineage>
        <taxon>Eukaryota</taxon>
        <taxon>Metazoa</taxon>
        <taxon>Ecdysozoa</taxon>
        <taxon>Arthropoda</taxon>
        <taxon>Hexapoda</taxon>
        <taxon>Insecta</taxon>
        <taxon>Pterygota</taxon>
        <taxon>Neoptera</taxon>
        <taxon>Endopterygota</taxon>
        <taxon>Lepidoptera</taxon>
        <taxon>Glossata</taxon>
        <taxon>Ditrysia</taxon>
        <taxon>Papilionoidea</taxon>
        <taxon>Papilionidae</taxon>
        <taxon>Papilioninae</taxon>
        <taxon>Iphiclides</taxon>
    </lineage>
</organism>
<feature type="non-terminal residue" evidence="1">
    <location>
        <position position="1"/>
    </location>
</feature>
<accession>A0ABN8HM50</accession>
<gene>
    <name evidence="1" type="ORF">IPOD504_LOCUS942</name>
</gene>
<proteinExistence type="predicted"/>
<evidence type="ECO:0000313" key="1">
    <source>
        <dbReference type="EMBL" id="CAH2036934.1"/>
    </source>
</evidence>
<sequence length="206" mass="22701">MCLGIPAARDVGVIREIMASNRSRRVPDAFAHLPTHVPPPPAQAHPSLCHKSTANNSIQSAKSYTSFAKKVVSEAALGANSTCVTQKRRRVTEAGAGVRRCRVTLTPSTLVGLQRVGRSRGRLDRSHLREFVRDARFLLVTKRRFGPSGSRFDRVRRHAGVGARAHCQCDNAISGKGRTPDHRAHGYWKGHQNQELSNKSVVKKSR</sequence>
<name>A0ABN8HM50_9NEOP</name>
<reference evidence="1" key="1">
    <citation type="submission" date="2022-03" db="EMBL/GenBank/DDBJ databases">
        <authorList>
            <person name="Martin H S."/>
        </authorList>
    </citation>
    <scope>NUCLEOTIDE SEQUENCE</scope>
</reference>
<evidence type="ECO:0000313" key="2">
    <source>
        <dbReference type="Proteomes" id="UP000837857"/>
    </source>
</evidence>
<keyword evidence="2" id="KW-1185">Reference proteome</keyword>
<protein>
    <submittedName>
        <fullName evidence="1">Uncharacterized protein</fullName>
    </submittedName>
</protein>
<dbReference type="Proteomes" id="UP000837857">
    <property type="component" value="Chromosome 10"/>
</dbReference>
<dbReference type="EMBL" id="OW152822">
    <property type="protein sequence ID" value="CAH2036934.1"/>
    <property type="molecule type" value="Genomic_DNA"/>
</dbReference>